<gene>
    <name evidence="1" type="ORF">CLTEP_25940</name>
</gene>
<sequence>MNMQGVEELKQFISYGGELNICILDNNTIDFLIKIKEIISADKIFGRYNLILIPGWVEEEINDSEYRKEYVCELSERYKLNKFHIKEQNYCELVNGLEGDLFNLFKYSVYTSAEITRFINRNIIRGNPIEDLEPYEEWLQKLYNEGLAGKRLSNGRIKRKNAGEISICVLAYILAYYYFDNIENAIIFTHDNDCYDYVTLAGEKLIKDDKFKRKNRKPITFKSNDVLLYEFINNKLIDESEIENILNNVRQERYLRFNRKKSDNSIENQHKLVNNEEFYEIIKDQSSQIIF</sequence>
<dbReference type="EMBL" id="LTBA01000068">
    <property type="protein sequence ID" value="KYH30529.1"/>
    <property type="molecule type" value="Genomic_DNA"/>
</dbReference>
<protein>
    <submittedName>
        <fullName evidence="1">Uncharacterized protein</fullName>
    </submittedName>
</protein>
<dbReference type="Proteomes" id="UP000075531">
    <property type="component" value="Unassembled WGS sequence"/>
</dbReference>
<organism evidence="1 2">
    <name type="scientific">Clostridium tepidiprofundi DSM 19306</name>
    <dbReference type="NCBI Taxonomy" id="1121338"/>
    <lineage>
        <taxon>Bacteria</taxon>
        <taxon>Bacillati</taxon>
        <taxon>Bacillota</taxon>
        <taxon>Clostridia</taxon>
        <taxon>Eubacteriales</taxon>
        <taxon>Clostridiaceae</taxon>
        <taxon>Clostridium</taxon>
    </lineage>
</organism>
<dbReference type="AlphaFoldDB" id="A0A151ASB4"/>
<dbReference type="STRING" id="1121338.CLTEP_25940"/>
<accession>A0A151ASB4</accession>
<keyword evidence="2" id="KW-1185">Reference proteome</keyword>
<dbReference type="PATRIC" id="fig|1121338.3.peg.2696"/>
<name>A0A151ASB4_9CLOT</name>
<proteinExistence type="predicted"/>
<evidence type="ECO:0000313" key="2">
    <source>
        <dbReference type="Proteomes" id="UP000075531"/>
    </source>
</evidence>
<evidence type="ECO:0000313" key="1">
    <source>
        <dbReference type="EMBL" id="KYH30529.1"/>
    </source>
</evidence>
<comment type="caution">
    <text evidence="1">The sequence shown here is derived from an EMBL/GenBank/DDBJ whole genome shotgun (WGS) entry which is preliminary data.</text>
</comment>
<reference evidence="1 2" key="1">
    <citation type="submission" date="2016-02" db="EMBL/GenBank/DDBJ databases">
        <title>Genome sequence of Clostridium tepidiprofundi DSM 19306.</title>
        <authorList>
            <person name="Poehlein A."/>
            <person name="Daniel R."/>
        </authorList>
    </citation>
    <scope>NUCLEOTIDE SEQUENCE [LARGE SCALE GENOMIC DNA]</scope>
    <source>
        <strain evidence="1 2">DSM 19306</strain>
    </source>
</reference>